<sequence>MNVLVLSACFNDDNECFILEEDSLLISETVVKVKSYPLEEEGYPLPPGMVGKHHFTIEVSTP</sequence>
<reference evidence="2" key="1">
    <citation type="journal article" date="2011" name="PLoS Genet.">
        <title>Genomic analysis of the necrotrophic fungal pathogens Sclerotinia sclerotiorum and Botrytis cinerea.</title>
        <authorList>
            <person name="Amselem J."/>
            <person name="Cuomo C.A."/>
            <person name="van Kan J.A."/>
            <person name="Viaud M."/>
            <person name="Benito E.P."/>
            <person name="Couloux A."/>
            <person name="Coutinho P.M."/>
            <person name="de Vries R.P."/>
            <person name="Dyer P.S."/>
            <person name="Fillinger S."/>
            <person name="Fournier E."/>
            <person name="Gout L."/>
            <person name="Hahn M."/>
            <person name="Kohn L."/>
            <person name="Lapalu N."/>
            <person name="Plummer K.M."/>
            <person name="Pradier J.M."/>
            <person name="Quevillon E."/>
            <person name="Sharon A."/>
            <person name="Simon A."/>
            <person name="ten Have A."/>
            <person name="Tudzynski B."/>
            <person name="Tudzynski P."/>
            <person name="Wincker P."/>
            <person name="Andrew M."/>
            <person name="Anthouard V."/>
            <person name="Beever R.E."/>
            <person name="Beffa R."/>
            <person name="Benoit I."/>
            <person name="Bouzid O."/>
            <person name="Brault B."/>
            <person name="Chen Z."/>
            <person name="Choquer M."/>
            <person name="Collemare J."/>
            <person name="Cotton P."/>
            <person name="Danchin E.G."/>
            <person name="Da Silva C."/>
            <person name="Gautier A."/>
            <person name="Giraud C."/>
            <person name="Giraud T."/>
            <person name="Gonzalez C."/>
            <person name="Grossetete S."/>
            <person name="Guldener U."/>
            <person name="Henrissat B."/>
            <person name="Howlett B.J."/>
            <person name="Kodira C."/>
            <person name="Kretschmer M."/>
            <person name="Lappartient A."/>
            <person name="Leroch M."/>
            <person name="Levis C."/>
            <person name="Mauceli E."/>
            <person name="Neuveglise C."/>
            <person name="Oeser B."/>
            <person name="Pearson M."/>
            <person name="Poulain J."/>
            <person name="Poussereau N."/>
            <person name="Quesneville H."/>
            <person name="Rascle C."/>
            <person name="Schumacher J."/>
            <person name="Segurens B."/>
            <person name="Sexton A."/>
            <person name="Silva E."/>
            <person name="Sirven C."/>
            <person name="Soanes D.M."/>
            <person name="Talbot N.J."/>
            <person name="Templeton M."/>
            <person name="Yandava C."/>
            <person name="Yarden O."/>
            <person name="Zeng Q."/>
            <person name="Rollins J.A."/>
            <person name="Lebrun M.H."/>
            <person name="Dickman M."/>
        </authorList>
    </citation>
    <scope>NUCLEOTIDE SEQUENCE [LARGE SCALE GENOMIC DNA]</scope>
    <source>
        <strain evidence="2">ATCC 18683 / 1980 / Ss-1</strain>
    </source>
</reference>
<organism evidence="1 2">
    <name type="scientific">Sclerotinia sclerotiorum (strain ATCC 18683 / 1980 / Ss-1)</name>
    <name type="common">White mold</name>
    <name type="synonym">Whetzelinia sclerotiorum</name>
    <dbReference type="NCBI Taxonomy" id="665079"/>
    <lineage>
        <taxon>Eukaryota</taxon>
        <taxon>Fungi</taxon>
        <taxon>Dikarya</taxon>
        <taxon>Ascomycota</taxon>
        <taxon>Pezizomycotina</taxon>
        <taxon>Leotiomycetes</taxon>
        <taxon>Helotiales</taxon>
        <taxon>Sclerotiniaceae</taxon>
        <taxon>Sclerotinia</taxon>
    </lineage>
</organism>
<dbReference type="InParanoid" id="A7EZV2"/>
<dbReference type="AlphaFoldDB" id="A7EZV2"/>
<name>A7EZV2_SCLS1</name>
<dbReference type="KEGG" id="ssl:SS1G_10869"/>
<keyword evidence="2" id="KW-1185">Reference proteome</keyword>
<dbReference type="RefSeq" id="XP_001588422.1">
    <property type="nucleotide sequence ID" value="XM_001588372.1"/>
</dbReference>
<dbReference type="GeneID" id="5484505"/>
<dbReference type="Proteomes" id="UP000001312">
    <property type="component" value="Unassembled WGS sequence"/>
</dbReference>
<gene>
    <name evidence="1" type="ORF">SS1G_10869</name>
</gene>
<accession>A7EZV2</accession>
<evidence type="ECO:0000313" key="1">
    <source>
        <dbReference type="EMBL" id="EDN94994.1"/>
    </source>
</evidence>
<evidence type="ECO:0000313" key="2">
    <source>
        <dbReference type="Proteomes" id="UP000001312"/>
    </source>
</evidence>
<dbReference type="EMBL" id="CH476636">
    <property type="protein sequence ID" value="EDN94994.1"/>
    <property type="molecule type" value="Genomic_DNA"/>
</dbReference>
<protein>
    <submittedName>
        <fullName evidence="1">Uncharacterized protein</fullName>
    </submittedName>
</protein>
<proteinExistence type="predicted"/>